<dbReference type="PANTHER" id="PTHR22604:SF105">
    <property type="entry name" value="TRANS-1,2-DIHYDROBENZENE-1,2-DIOL DEHYDROGENASE"/>
    <property type="match status" value="1"/>
</dbReference>
<comment type="similarity">
    <text evidence="1">Belongs to the Gfo/Idh/MocA family.</text>
</comment>
<dbReference type="SUPFAM" id="SSF51735">
    <property type="entry name" value="NAD(P)-binding Rossmann-fold domains"/>
    <property type="match status" value="1"/>
</dbReference>
<dbReference type="InterPro" id="IPR036291">
    <property type="entry name" value="NAD(P)-bd_dom_sf"/>
</dbReference>
<keyword evidence="2" id="KW-0560">Oxidoreductase</keyword>
<dbReference type="EMBL" id="JAPZBS010000005">
    <property type="protein sequence ID" value="KAJ5371232.1"/>
    <property type="molecule type" value="Genomic_DNA"/>
</dbReference>
<dbReference type="AlphaFoldDB" id="A0A9W9V755"/>
<reference evidence="8" key="1">
    <citation type="submission" date="2022-11" db="EMBL/GenBank/DDBJ databases">
        <authorList>
            <person name="Petersen C."/>
        </authorList>
    </citation>
    <scope>NUCLEOTIDE SEQUENCE</scope>
    <source>
        <strain evidence="8">IBT 29864</strain>
    </source>
</reference>
<dbReference type="Gene3D" id="3.30.360.10">
    <property type="entry name" value="Dihydrodipicolinate Reductase, domain 2"/>
    <property type="match status" value="1"/>
</dbReference>
<dbReference type="GeneID" id="81439432"/>
<evidence type="ECO:0000256" key="2">
    <source>
        <dbReference type="ARBA" id="ARBA00023002"/>
    </source>
</evidence>
<dbReference type="Pfam" id="PF22725">
    <property type="entry name" value="GFO_IDH_MocA_C3"/>
    <property type="match status" value="1"/>
</dbReference>
<evidence type="ECO:0000256" key="4">
    <source>
        <dbReference type="ARBA" id="ARBA00042988"/>
    </source>
</evidence>
<dbReference type="GO" id="GO:0000166">
    <property type="term" value="F:nucleotide binding"/>
    <property type="evidence" value="ECO:0007669"/>
    <property type="project" value="InterPro"/>
</dbReference>
<dbReference type="Pfam" id="PF01408">
    <property type="entry name" value="GFO_IDH_MocA"/>
    <property type="match status" value="1"/>
</dbReference>
<evidence type="ECO:0000256" key="1">
    <source>
        <dbReference type="ARBA" id="ARBA00010928"/>
    </source>
</evidence>
<proteinExistence type="inferred from homology"/>
<dbReference type="InterPro" id="IPR055170">
    <property type="entry name" value="GFO_IDH_MocA-like_dom"/>
</dbReference>
<evidence type="ECO:0000259" key="6">
    <source>
        <dbReference type="Pfam" id="PF01408"/>
    </source>
</evidence>
<dbReference type="Gene3D" id="3.40.50.720">
    <property type="entry name" value="NAD(P)-binding Rossmann-like Domain"/>
    <property type="match status" value="1"/>
</dbReference>
<evidence type="ECO:0000259" key="7">
    <source>
        <dbReference type="Pfam" id="PF22725"/>
    </source>
</evidence>
<evidence type="ECO:0000256" key="5">
    <source>
        <dbReference type="ARBA" id="ARBA00049233"/>
    </source>
</evidence>
<evidence type="ECO:0000313" key="9">
    <source>
        <dbReference type="Proteomes" id="UP001147782"/>
    </source>
</evidence>
<dbReference type="PANTHER" id="PTHR22604">
    <property type="entry name" value="OXIDOREDUCTASES"/>
    <property type="match status" value="1"/>
</dbReference>
<accession>A0A9W9V755</accession>
<keyword evidence="9" id="KW-1185">Reference proteome</keyword>
<gene>
    <name evidence="8" type="ORF">N7496_007324</name>
</gene>
<comment type="catalytic activity">
    <reaction evidence="5">
        <text>D-xylose + NADP(+) = D-xylono-1,5-lactone + NADPH + H(+)</text>
        <dbReference type="Rhea" id="RHEA:22000"/>
        <dbReference type="ChEBI" id="CHEBI:15378"/>
        <dbReference type="ChEBI" id="CHEBI:15867"/>
        <dbReference type="ChEBI" id="CHEBI:53455"/>
        <dbReference type="ChEBI" id="CHEBI:57783"/>
        <dbReference type="ChEBI" id="CHEBI:58349"/>
        <dbReference type="EC" id="1.1.1.179"/>
    </reaction>
</comment>
<evidence type="ECO:0000256" key="3">
    <source>
        <dbReference type="ARBA" id="ARBA00038984"/>
    </source>
</evidence>
<dbReference type="OrthoDB" id="2129491at2759"/>
<reference evidence="8" key="2">
    <citation type="journal article" date="2023" name="IMA Fungus">
        <title>Comparative genomic study of the Penicillium genus elucidates a diverse pangenome and 15 lateral gene transfer events.</title>
        <authorList>
            <person name="Petersen C."/>
            <person name="Sorensen T."/>
            <person name="Nielsen M.R."/>
            <person name="Sondergaard T.E."/>
            <person name="Sorensen J.L."/>
            <person name="Fitzpatrick D.A."/>
            <person name="Frisvad J.C."/>
            <person name="Nielsen K.L."/>
        </authorList>
    </citation>
    <scope>NUCLEOTIDE SEQUENCE</scope>
    <source>
        <strain evidence="8">IBT 29864</strain>
    </source>
</reference>
<dbReference type="RefSeq" id="XP_056555666.1">
    <property type="nucleotide sequence ID" value="XM_056700253.1"/>
</dbReference>
<organism evidence="8 9">
    <name type="scientific">Penicillium cataractarum</name>
    <dbReference type="NCBI Taxonomy" id="2100454"/>
    <lineage>
        <taxon>Eukaryota</taxon>
        <taxon>Fungi</taxon>
        <taxon>Dikarya</taxon>
        <taxon>Ascomycota</taxon>
        <taxon>Pezizomycotina</taxon>
        <taxon>Eurotiomycetes</taxon>
        <taxon>Eurotiomycetidae</taxon>
        <taxon>Eurotiales</taxon>
        <taxon>Aspergillaceae</taxon>
        <taxon>Penicillium</taxon>
    </lineage>
</organism>
<dbReference type="InterPro" id="IPR000683">
    <property type="entry name" value="Gfo/Idh/MocA-like_OxRdtase_N"/>
</dbReference>
<feature type="domain" description="Gfo/Idh/MocA-like oxidoreductase N-terminal" evidence="6">
    <location>
        <begin position="9"/>
        <end position="132"/>
    </location>
</feature>
<dbReference type="GO" id="GO:0047837">
    <property type="term" value="F:D-xylose 1-dehydrogenase (NADP+) activity"/>
    <property type="evidence" value="ECO:0007669"/>
    <property type="project" value="UniProtKB-EC"/>
</dbReference>
<feature type="domain" description="GFO/IDH/MocA-like oxidoreductase" evidence="7">
    <location>
        <begin position="144"/>
        <end position="276"/>
    </location>
</feature>
<protein>
    <recommendedName>
        <fullName evidence="3">D-xylose 1-dehydrogenase (NADP(+), D-xylono-1,5-lactone-forming)</fullName>
        <ecNumber evidence="3">1.1.1.179</ecNumber>
    </recommendedName>
    <alternativeName>
        <fullName evidence="4">D-xylose-NADP dehydrogenase</fullName>
    </alternativeName>
</protein>
<sequence length="361" mass="39981">MTYDKPTVRWGIVATGLISSWFVKDIVLERSDAKANHFVQAIGSSSVEKGQNFVKEHLPGKSPTIYGSYQELYTDPNVDIIYIGTPHAFHKQNALNSIAHGKHVLCEKAFTLNAAETREVLNAAKEKGVYIMEAMWTRHFPLVRTLQKLLHKDKVIGEIQRTFCDFAMDMKIAEKGPESRLKNPALGAGTLLDIGIYSLTWSIIGLEPPLGMGEKPLTAAPEKPKILAAQTLSDEIDISTSIILHYADGRQGIATSNAVVKSSSPSFCRIEGTEGVVFVYGRGPSMPDYFTVRKLNGEETKYEFEKPGMGFFWEADAVAVDVAAGRTESTIMPWAETLRVMEILDEARRQGGARFPQDPRN</sequence>
<dbReference type="Proteomes" id="UP001147782">
    <property type="component" value="Unassembled WGS sequence"/>
</dbReference>
<comment type="caution">
    <text evidence="8">The sequence shown here is derived from an EMBL/GenBank/DDBJ whole genome shotgun (WGS) entry which is preliminary data.</text>
</comment>
<dbReference type="InterPro" id="IPR050984">
    <property type="entry name" value="Gfo/Idh/MocA_domain"/>
</dbReference>
<evidence type="ECO:0000313" key="8">
    <source>
        <dbReference type="EMBL" id="KAJ5371232.1"/>
    </source>
</evidence>
<dbReference type="SUPFAM" id="SSF55347">
    <property type="entry name" value="Glyceraldehyde-3-phosphate dehydrogenase-like, C-terminal domain"/>
    <property type="match status" value="1"/>
</dbReference>
<name>A0A9W9V755_9EURO</name>
<dbReference type="EC" id="1.1.1.179" evidence="3"/>